<name>A0A2S5ZAU3_9GAMM</name>
<dbReference type="RefSeq" id="WP_104321726.1">
    <property type="nucleotide sequence ID" value="NZ_PSSX01000006.1"/>
</dbReference>
<sequence length="830" mass="95619">MKEEEKRIIREKIAPKLKFGELALFLGAGFSVGARSVDGGGIPSTPDLISKIFNKLGKPDLAKESGLPDTFSFASKKMPDFNNFLKDTFMCAEPFSWHEDVFKYWWRVVFTTNIDDIPEVCEERKKQPKIYPNYRIFNYKDREPVDVFIVRPSVVHLHGYVRRIDEGVVFDNVQYADYTVSSPDWLRKAALNIQKGDCLFVGSRFEERDIEAALRERQMFDSEGVSDSWIVLRSVNEVARENYLERGIYPIEATAEEFFEYLFRQVKTVSPEKFIKMKAPFLQDTNRTESSSWFYQNFDHVGKSLSKSKLEKGVESFFYDGDVPDWYYIANEVPAKLSFCNNLVDILHDFHKSEAKICVVPVIGPIGCGKTTACMLAIASISSFEQNSYSHSGLDGIDIEHTWNILKNAKGAFYIFVDASSEHFYAVNELAKRVKERQVGCRVCFILEERSLPYDKNIRHLSEIGDTDIRQVSIESLTENDAKLLLRKAESLGVKFEKLKGLNIEKSARKLISFDQGYKGDLLATLHDLSSSQAFEDKINYEYIEIQDDLDRDIYITISLVSAARLQLPITYISAAHEVGIPAIVKKLRNNLKGKVYLNNNRDSVLSRGHSISQYQLKSVFPKERVKNSILLLLKVVSSKFEISDIKRHPISYRVYKSLISYRYLCFDIFSLKNDEEMIHEIYSEAQKFYAHDGVFWLQYGRFLELIGQIDQAVHCFRKGLTLYEGSFQISHALGQTLLKRYVSDGLVNAEDKEEGIQILDVEINYRGTQDPFPFSAMLRGLLDILKVNKHDEELHKSFTNYANDAIRYHPKESRIREIVKEYTSLRESI</sequence>
<keyword evidence="3" id="KW-1185">Reference proteome</keyword>
<protein>
    <recommendedName>
        <fullName evidence="1">Novel STAND NTPase 5 domain-containing protein</fullName>
    </recommendedName>
</protein>
<evidence type="ECO:0000259" key="1">
    <source>
        <dbReference type="Pfam" id="PF25199"/>
    </source>
</evidence>
<dbReference type="Pfam" id="PF25199">
    <property type="entry name" value="nSTAND_NTPase5"/>
    <property type="match status" value="1"/>
</dbReference>
<dbReference type="Gene3D" id="1.25.40.10">
    <property type="entry name" value="Tetratricopeptide repeat domain"/>
    <property type="match status" value="1"/>
</dbReference>
<dbReference type="InterPro" id="IPR011990">
    <property type="entry name" value="TPR-like_helical_dom_sf"/>
</dbReference>
<reference evidence="2 3" key="1">
    <citation type="submission" date="2018-01" db="EMBL/GenBank/DDBJ databases">
        <title>Complete genome sequences of the type strains of Marinobacter flavimaris and Marinobacter maroccanus.</title>
        <authorList>
            <person name="Palau M."/>
            <person name="Boujida N."/>
            <person name="Manresa A."/>
            <person name="Minana-Galbis D."/>
        </authorList>
    </citation>
    <scope>NUCLEOTIDE SEQUENCE [LARGE SCALE GENOMIC DNA]</scope>
    <source>
        <strain evidence="2 3">N4</strain>
    </source>
</reference>
<proteinExistence type="predicted"/>
<dbReference type="Proteomes" id="UP000239917">
    <property type="component" value="Unassembled WGS sequence"/>
</dbReference>
<dbReference type="EMBL" id="PSSX01000006">
    <property type="protein sequence ID" value="PPI84529.1"/>
    <property type="molecule type" value="Genomic_DNA"/>
</dbReference>
<organism evidence="2 3">
    <name type="scientific">Marinobacter maroccanus</name>
    <dbReference type="NCBI Taxonomy" id="2055143"/>
    <lineage>
        <taxon>Bacteria</taxon>
        <taxon>Pseudomonadati</taxon>
        <taxon>Pseudomonadota</taxon>
        <taxon>Gammaproteobacteria</taxon>
        <taxon>Pseudomonadales</taxon>
        <taxon>Marinobacteraceae</taxon>
        <taxon>Marinobacter</taxon>
    </lineage>
</organism>
<comment type="caution">
    <text evidence="2">The sequence shown here is derived from an EMBL/GenBank/DDBJ whole genome shotgun (WGS) entry which is preliminary data.</text>
</comment>
<gene>
    <name evidence="2" type="ORF">KEHDKFFH_09665</name>
</gene>
<dbReference type="Pfam" id="PF13289">
    <property type="entry name" value="SIR2_2"/>
    <property type="match status" value="1"/>
</dbReference>
<evidence type="ECO:0000313" key="3">
    <source>
        <dbReference type="Proteomes" id="UP000239917"/>
    </source>
</evidence>
<dbReference type="AlphaFoldDB" id="A0A2S5ZAU3"/>
<evidence type="ECO:0000313" key="2">
    <source>
        <dbReference type="EMBL" id="PPI84529.1"/>
    </source>
</evidence>
<feature type="domain" description="Novel STAND NTPase 5" evidence="1">
    <location>
        <begin position="318"/>
        <end position="451"/>
    </location>
</feature>
<accession>A0A2S5ZAU3</accession>
<dbReference type="OrthoDB" id="6357023at2"/>
<dbReference type="InterPro" id="IPR057574">
    <property type="entry name" value="nSTAND_NTPase5_dom"/>
</dbReference>